<protein>
    <submittedName>
        <fullName evidence="2">Uncharacterized protein</fullName>
    </submittedName>
</protein>
<feature type="region of interest" description="Disordered" evidence="1">
    <location>
        <begin position="92"/>
        <end position="113"/>
    </location>
</feature>
<evidence type="ECO:0000313" key="2">
    <source>
        <dbReference type="EMBL" id="SAL98681.1"/>
    </source>
</evidence>
<evidence type="ECO:0000313" key="3">
    <source>
        <dbReference type="Proteomes" id="UP000078561"/>
    </source>
</evidence>
<accession>A0A168MK37</accession>
<sequence length="113" mass="13096">MTDNNPNNLNELDPFEEMEMDIDLDEQPGLIEEDDFAYLHENEEPPQPADPSVDAYLVYKDKYDDLVKELLVAVREDNKKREMAIRKELPGVVSGKTKPLIKERSDKRESTTE</sequence>
<evidence type="ECO:0000256" key="1">
    <source>
        <dbReference type="SAM" id="MobiDB-lite"/>
    </source>
</evidence>
<name>A0A168MK37_ABSGL</name>
<reference evidence="2" key="1">
    <citation type="submission" date="2016-04" db="EMBL/GenBank/DDBJ databases">
        <authorList>
            <person name="Evans L.H."/>
            <person name="Alamgir A."/>
            <person name="Owens N."/>
            <person name="Weber N.D."/>
            <person name="Virtaneva K."/>
            <person name="Barbian K."/>
            <person name="Babar A."/>
            <person name="Rosenke K."/>
        </authorList>
    </citation>
    <scope>NUCLEOTIDE SEQUENCE [LARGE SCALE GENOMIC DNA]</scope>
    <source>
        <strain evidence="2">CBS 101.48</strain>
    </source>
</reference>
<dbReference type="Proteomes" id="UP000078561">
    <property type="component" value="Unassembled WGS sequence"/>
</dbReference>
<proteinExistence type="predicted"/>
<dbReference type="InParanoid" id="A0A168MK37"/>
<dbReference type="EMBL" id="LT552292">
    <property type="protein sequence ID" value="SAL98681.1"/>
    <property type="molecule type" value="Genomic_DNA"/>
</dbReference>
<feature type="compositionally biased region" description="Basic and acidic residues" evidence="1">
    <location>
        <begin position="100"/>
        <end position="113"/>
    </location>
</feature>
<dbReference type="AlphaFoldDB" id="A0A168MK37"/>
<keyword evidence="3" id="KW-1185">Reference proteome</keyword>
<gene>
    <name evidence="2" type="primary">ABSGL_04237.1 scaffold 5230</name>
</gene>
<organism evidence="2">
    <name type="scientific">Absidia glauca</name>
    <name type="common">Pin mould</name>
    <dbReference type="NCBI Taxonomy" id="4829"/>
    <lineage>
        <taxon>Eukaryota</taxon>
        <taxon>Fungi</taxon>
        <taxon>Fungi incertae sedis</taxon>
        <taxon>Mucoromycota</taxon>
        <taxon>Mucoromycotina</taxon>
        <taxon>Mucoromycetes</taxon>
        <taxon>Mucorales</taxon>
        <taxon>Cunninghamellaceae</taxon>
        <taxon>Absidia</taxon>
    </lineage>
</organism>